<evidence type="ECO:0000313" key="3">
    <source>
        <dbReference type="EMBL" id="SMO81076.1"/>
    </source>
</evidence>
<evidence type="ECO:0000313" key="4">
    <source>
        <dbReference type="Proteomes" id="UP000317557"/>
    </source>
</evidence>
<dbReference type="Proteomes" id="UP000317557">
    <property type="component" value="Unassembled WGS sequence"/>
</dbReference>
<feature type="domain" description="Putative auto-transporter adhesin head GIN" evidence="2">
    <location>
        <begin position="40"/>
        <end position="172"/>
    </location>
</feature>
<dbReference type="EMBL" id="FXTP01000011">
    <property type="protein sequence ID" value="SMO81076.1"/>
    <property type="molecule type" value="Genomic_DNA"/>
</dbReference>
<keyword evidence="4" id="KW-1185">Reference proteome</keyword>
<evidence type="ECO:0000256" key="1">
    <source>
        <dbReference type="SAM" id="SignalP"/>
    </source>
</evidence>
<dbReference type="Pfam" id="PF10988">
    <property type="entry name" value="DUF2807"/>
    <property type="match status" value="1"/>
</dbReference>
<reference evidence="3 4" key="1">
    <citation type="submission" date="2017-05" db="EMBL/GenBank/DDBJ databases">
        <authorList>
            <person name="Varghese N."/>
            <person name="Submissions S."/>
        </authorList>
    </citation>
    <scope>NUCLEOTIDE SEQUENCE [LARGE SCALE GENOMIC DNA]</scope>
    <source>
        <strain evidence="3 4">DSM 21985</strain>
    </source>
</reference>
<accession>A0A521EAX0</accession>
<proteinExistence type="predicted"/>
<evidence type="ECO:0000259" key="2">
    <source>
        <dbReference type="Pfam" id="PF10988"/>
    </source>
</evidence>
<protein>
    <recommendedName>
        <fullName evidence="2">Putative auto-transporter adhesin head GIN domain-containing protein</fullName>
    </recommendedName>
</protein>
<organism evidence="3 4">
    <name type="scientific">Gracilimonas mengyeensis</name>
    <dbReference type="NCBI Taxonomy" id="1302730"/>
    <lineage>
        <taxon>Bacteria</taxon>
        <taxon>Pseudomonadati</taxon>
        <taxon>Balneolota</taxon>
        <taxon>Balneolia</taxon>
        <taxon>Balneolales</taxon>
        <taxon>Balneolaceae</taxon>
        <taxon>Gracilimonas</taxon>
    </lineage>
</organism>
<dbReference type="InterPro" id="IPR021255">
    <property type="entry name" value="DUF2807"/>
</dbReference>
<gene>
    <name evidence="3" type="ORF">SAMN06265219_11183</name>
</gene>
<name>A0A521EAX0_9BACT</name>
<feature type="signal peptide" evidence="1">
    <location>
        <begin position="1"/>
        <end position="24"/>
    </location>
</feature>
<dbReference type="RefSeq" id="WP_142455078.1">
    <property type="nucleotide sequence ID" value="NZ_FXTP01000011.1"/>
</dbReference>
<dbReference type="Gene3D" id="2.160.20.120">
    <property type="match status" value="1"/>
</dbReference>
<feature type="chain" id="PRO_5021697564" description="Putative auto-transporter adhesin head GIN domain-containing protein" evidence="1">
    <location>
        <begin position="25"/>
        <end position="184"/>
    </location>
</feature>
<sequence length="184" mass="20613">MKATIIKLTTVFALIFGLTTTINAQEGPQTHLQSHDLTTFDQVRLDVNAPVILLKSSRNRITLSGDSAYVFNPNVRLKSGVLVFDHLESDKYNLNQVVIEYTDVNRVITNGTGEYYFHKMDADKIEIFNNSAKLTLNGKANEISIYSQKGNVDVTELKAKKLRSKMGESATLLVPEEIYTVRAE</sequence>
<dbReference type="AlphaFoldDB" id="A0A521EAX0"/>
<keyword evidence="1" id="KW-0732">Signal</keyword>